<evidence type="ECO:0000313" key="1">
    <source>
        <dbReference type="EMBL" id="PAV07605.1"/>
    </source>
</evidence>
<name>A0A2A2HE21_9EURY</name>
<reference evidence="1 3" key="2">
    <citation type="journal article" date="2017" name="BMC Genomics">
        <title>Genomic analysis of methanogenic archaea reveals a shift towards energy conservation.</title>
        <authorList>
            <person name="Gilmore S.P."/>
            <person name="Henske J.K."/>
            <person name="Sexton J.A."/>
            <person name="Solomon K.V."/>
            <person name="Seppala S."/>
            <person name="Yoo J.I."/>
            <person name="Huyett L.M."/>
            <person name="Pressman A."/>
            <person name="Cogan J.Z."/>
            <person name="Kivenson V."/>
            <person name="Peng X."/>
            <person name="Tan Y."/>
            <person name="Valentine D.L."/>
            <person name="O'Malley M.A."/>
        </authorList>
    </citation>
    <scope>NUCLEOTIDE SEQUENCE [LARGE SCALE GENOMIC DNA]</scope>
    <source>
        <strain evidence="1 3">1R-7</strain>
    </source>
</reference>
<evidence type="ECO:0000313" key="4">
    <source>
        <dbReference type="Proteomes" id="UP000246004"/>
    </source>
</evidence>
<dbReference type="Proteomes" id="UP000246004">
    <property type="component" value="Unassembled WGS sequence"/>
</dbReference>
<keyword evidence="3" id="KW-1185">Reference proteome</keyword>
<dbReference type="EMBL" id="LMVN01000011">
    <property type="protein sequence ID" value="PAV07605.1"/>
    <property type="molecule type" value="Genomic_DNA"/>
</dbReference>
<evidence type="ECO:0000313" key="2">
    <source>
        <dbReference type="EMBL" id="PWL08071.1"/>
    </source>
</evidence>
<organism evidence="1 3">
    <name type="scientific">Methanosphaera cuniculi</name>
    <dbReference type="NCBI Taxonomy" id="1077256"/>
    <lineage>
        <taxon>Archaea</taxon>
        <taxon>Methanobacteriati</taxon>
        <taxon>Methanobacteriota</taxon>
        <taxon>Methanomada group</taxon>
        <taxon>Methanobacteria</taxon>
        <taxon>Methanobacteriales</taxon>
        <taxon>Methanobacteriaceae</taxon>
        <taxon>Methanosphaera</taxon>
    </lineage>
</organism>
<accession>A0A2A2HE21</accession>
<protein>
    <submittedName>
        <fullName evidence="1">Uncharacterized protein</fullName>
    </submittedName>
</protein>
<dbReference type="AlphaFoldDB" id="A0A2A2HE21"/>
<dbReference type="EMBL" id="LWMS01000031">
    <property type="protein sequence ID" value="PWL08071.1"/>
    <property type="molecule type" value="Genomic_DNA"/>
</dbReference>
<evidence type="ECO:0000313" key="3">
    <source>
        <dbReference type="Proteomes" id="UP000217528"/>
    </source>
</evidence>
<reference evidence="2 4" key="1">
    <citation type="submission" date="2016-04" db="EMBL/GenBank/DDBJ databases">
        <title>Genome sequence of Methanosphaera cuniculi DSM 4103.</title>
        <authorList>
            <person name="Poehlein A."/>
            <person name="Seedorf H."/>
            <person name="Daniel R."/>
        </authorList>
    </citation>
    <scope>NUCLEOTIDE SEQUENCE [LARGE SCALE GENOMIC DNA]</scope>
    <source>
        <strain evidence="2 4">DSM 4103</strain>
    </source>
</reference>
<sequence>MVKKENYWEEYEKFYTKLRNEIFNYDILKKINNFWMDWQLRHLTSYLPEIIYYNLPEKIRTEQIEPLYLIWDLKEKKQPKWDKILTEIDIEEWICNLYNELDDDLKEAIREINENDSNLYLDDEIKEVNVGSIMPFIERKYYKEEDPDKLFDYNPYELYLLFYKFYPNKWREIVKKDNEEGLYSFMPEDWEPVENEDLGGFSDIHIDYGIHDPDIRQMIIYLVRRK</sequence>
<proteinExistence type="predicted"/>
<gene>
    <name evidence="1" type="ORF">ASJ82_07985</name>
    <name evidence="2" type="ORF">MSCUN_10020</name>
</gene>
<dbReference type="Proteomes" id="UP000217528">
    <property type="component" value="Unassembled WGS sequence"/>
</dbReference>
<comment type="caution">
    <text evidence="1">The sequence shown here is derived from an EMBL/GenBank/DDBJ whole genome shotgun (WGS) entry which is preliminary data.</text>
</comment>